<organism evidence="1 2">
    <name type="scientific">Chryseobacterium rhizosphaerae</name>
    <dbReference type="NCBI Taxonomy" id="395937"/>
    <lineage>
        <taxon>Bacteria</taxon>
        <taxon>Pseudomonadati</taxon>
        <taxon>Bacteroidota</taxon>
        <taxon>Flavobacteriia</taxon>
        <taxon>Flavobacteriales</taxon>
        <taxon>Weeksellaceae</taxon>
        <taxon>Chryseobacterium group</taxon>
        <taxon>Chryseobacterium</taxon>
    </lineage>
</organism>
<evidence type="ECO:0000313" key="2">
    <source>
        <dbReference type="Proteomes" id="UP001184861"/>
    </source>
</evidence>
<evidence type="ECO:0008006" key="3">
    <source>
        <dbReference type="Google" id="ProtNLM"/>
    </source>
</evidence>
<dbReference type="Proteomes" id="UP001184861">
    <property type="component" value="Unassembled WGS sequence"/>
</dbReference>
<gene>
    <name evidence="1" type="ORF">J2787_003173</name>
</gene>
<evidence type="ECO:0000313" key="1">
    <source>
        <dbReference type="EMBL" id="MDR6527781.1"/>
    </source>
</evidence>
<proteinExistence type="predicted"/>
<name>A0AAE3YCR9_9FLAO</name>
<accession>A0AAE3YCR9</accession>
<dbReference type="RefSeq" id="WP_309947121.1">
    <property type="nucleotide sequence ID" value="NZ_JAVDQY010000003.1"/>
</dbReference>
<sequence length="261" mass="31051">MILGVYWYFKFPENLYHFKFFSFMQGYGGHTDSLAELETKVQVDDIKNFLNRLEILKAKFPQTYLQLKINGNQVMITIGDDQLFDYYFQLAAEVEKLLTDQNAVLLDEHIPFEVQYTKNYDPEREIFWTIEHRFIQMTGSDFRQNNAENFSIRIDCNLPLVCKKDCISDLAAICREENLSVFYYHDFDFNDQCNLMLFFTNGRQYKDQSIDVDINSFGTKIRDLSQKYPFRFGHFGGMKYYPLNGPHIELMVDEDYIIKKK</sequence>
<comment type="caution">
    <text evidence="1">The sequence shown here is derived from an EMBL/GenBank/DDBJ whole genome shotgun (WGS) entry which is preliminary data.</text>
</comment>
<reference evidence="1" key="1">
    <citation type="submission" date="2023-07" db="EMBL/GenBank/DDBJ databases">
        <title>Sorghum-associated microbial communities from plants grown in Nebraska, USA.</title>
        <authorList>
            <person name="Schachtman D."/>
        </authorList>
    </citation>
    <scope>NUCLEOTIDE SEQUENCE</scope>
    <source>
        <strain evidence="1">DS2360</strain>
    </source>
</reference>
<protein>
    <recommendedName>
        <fullName evidence="3">DUF695 domain-containing protein</fullName>
    </recommendedName>
</protein>
<dbReference type="EMBL" id="JAVDQY010000003">
    <property type="protein sequence ID" value="MDR6527781.1"/>
    <property type="molecule type" value="Genomic_DNA"/>
</dbReference>
<dbReference type="AlphaFoldDB" id="A0AAE3YCR9"/>